<reference evidence="1" key="1">
    <citation type="journal article" date="2020" name="Fungal Divers.">
        <title>Resolving the Mortierellaceae phylogeny through synthesis of multi-gene phylogenetics and phylogenomics.</title>
        <authorList>
            <person name="Vandepol N."/>
            <person name="Liber J."/>
            <person name="Desiro A."/>
            <person name="Na H."/>
            <person name="Kennedy M."/>
            <person name="Barry K."/>
            <person name="Grigoriev I.V."/>
            <person name="Miller A.N."/>
            <person name="O'Donnell K."/>
            <person name="Stajich J.E."/>
            <person name="Bonito G."/>
        </authorList>
    </citation>
    <scope>NUCLEOTIDE SEQUENCE</scope>
    <source>
        <strain evidence="1">MES-2147</strain>
    </source>
</reference>
<dbReference type="EMBL" id="JAAAHW010001973">
    <property type="protein sequence ID" value="KAF9993024.1"/>
    <property type="molecule type" value="Genomic_DNA"/>
</dbReference>
<dbReference type="Proteomes" id="UP000749646">
    <property type="component" value="Unassembled WGS sequence"/>
</dbReference>
<evidence type="ECO:0000313" key="1">
    <source>
        <dbReference type="EMBL" id="KAF9993024.1"/>
    </source>
</evidence>
<dbReference type="AlphaFoldDB" id="A0A9P6MDB8"/>
<gene>
    <name evidence="1" type="ORF">BGZ65_011510</name>
</gene>
<protein>
    <submittedName>
        <fullName evidence="1">Uncharacterized protein</fullName>
    </submittedName>
</protein>
<keyword evidence="2" id="KW-1185">Reference proteome</keyword>
<accession>A0A9P6MDB8</accession>
<proteinExistence type="predicted"/>
<dbReference type="OrthoDB" id="2430828at2759"/>
<sequence length="122" mass="13936">MKVFQEATKCLVHKTDILSLNSSVLCDTTCRELDKGIFKCAVSNAALDYRWVMESNQGGKPLAVFLQVKHSELTTTGARFNHTDLKEWYNAIHRSTCNHNENYDVVIVVITNRKYIKLVEQS</sequence>
<feature type="non-terminal residue" evidence="1">
    <location>
        <position position="122"/>
    </location>
</feature>
<comment type="caution">
    <text evidence="1">The sequence shown here is derived from an EMBL/GenBank/DDBJ whole genome shotgun (WGS) entry which is preliminary data.</text>
</comment>
<name>A0A9P6MDB8_9FUNG</name>
<organism evidence="1 2">
    <name type="scientific">Modicella reniformis</name>
    <dbReference type="NCBI Taxonomy" id="1440133"/>
    <lineage>
        <taxon>Eukaryota</taxon>
        <taxon>Fungi</taxon>
        <taxon>Fungi incertae sedis</taxon>
        <taxon>Mucoromycota</taxon>
        <taxon>Mortierellomycotina</taxon>
        <taxon>Mortierellomycetes</taxon>
        <taxon>Mortierellales</taxon>
        <taxon>Mortierellaceae</taxon>
        <taxon>Modicella</taxon>
    </lineage>
</organism>
<evidence type="ECO:0000313" key="2">
    <source>
        <dbReference type="Proteomes" id="UP000749646"/>
    </source>
</evidence>